<dbReference type="FunFam" id="1.25.40.10:FF:000031">
    <property type="entry name" value="Pentatricopeptide repeat-containing protein mitochondrial"/>
    <property type="match status" value="1"/>
</dbReference>
<feature type="compositionally biased region" description="Polar residues" evidence="4">
    <location>
        <begin position="1"/>
        <end position="22"/>
    </location>
</feature>
<dbReference type="Pfam" id="PF14432">
    <property type="entry name" value="DYW_deaminase"/>
    <property type="match status" value="1"/>
</dbReference>
<comment type="similarity">
    <text evidence="1">Belongs to the PPR family. PCMP-H subfamily.</text>
</comment>
<dbReference type="GO" id="GO:0009451">
    <property type="term" value="P:RNA modification"/>
    <property type="evidence" value="ECO:0007669"/>
    <property type="project" value="InterPro"/>
</dbReference>
<evidence type="ECO:0000256" key="2">
    <source>
        <dbReference type="ARBA" id="ARBA00022737"/>
    </source>
</evidence>
<dbReference type="EMBL" id="SDMP01000016">
    <property type="protein sequence ID" value="RYR04747.1"/>
    <property type="molecule type" value="Genomic_DNA"/>
</dbReference>
<feature type="repeat" description="PPR" evidence="3">
    <location>
        <begin position="410"/>
        <end position="444"/>
    </location>
</feature>
<dbReference type="InterPro" id="IPR046848">
    <property type="entry name" value="E_motif"/>
</dbReference>
<feature type="repeat" description="PPR" evidence="3">
    <location>
        <begin position="208"/>
        <end position="242"/>
    </location>
</feature>
<feature type="repeat" description="PPR" evidence="3">
    <location>
        <begin position="511"/>
        <end position="545"/>
    </location>
</feature>
<feature type="repeat" description="PPR" evidence="3">
    <location>
        <begin position="612"/>
        <end position="646"/>
    </location>
</feature>
<protein>
    <recommendedName>
        <fullName evidence="5">DYW domain-containing protein</fullName>
    </recommendedName>
</protein>
<gene>
    <name evidence="6" type="ORF">Ahy_B06g084525</name>
</gene>
<accession>A0A444YS43</accession>
<dbReference type="InterPro" id="IPR002885">
    <property type="entry name" value="PPR_rpt"/>
</dbReference>
<dbReference type="InterPro" id="IPR046960">
    <property type="entry name" value="PPR_At4g14850-like_plant"/>
</dbReference>
<feature type="repeat" description="PPR" evidence="3">
    <location>
        <begin position="309"/>
        <end position="343"/>
    </location>
</feature>
<dbReference type="AlphaFoldDB" id="A0A444YS43"/>
<dbReference type="InterPro" id="IPR032867">
    <property type="entry name" value="DYW_dom"/>
</dbReference>
<dbReference type="Proteomes" id="UP000289738">
    <property type="component" value="Chromosome B06"/>
</dbReference>
<reference evidence="6 7" key="1">
    <citation type="submission" date="2019-01" db="EMBL/GenBank/DDBJ databases">
        <title>Sequencing of cultivated peanut Arachis hypogaea provides insights into genome evolution and oil improvement.</title>
        <authorList>
            <person name="Chen X."/>
        </authorList>
    </citation>
    <scope>NUCLEOTIDE SEQUENCE [LARGE SCALE GENOMIC DNA]</scope>
    <source>
        <strain evidence="7">cv. Fuhuasheng</strain>
        <tissue evidence="6">Leaves</tissue>
    </source>
</reference>
<evidence type="ECO:0000256" key="4">
    <source>
        <dbReference type="SAM" id="MobiDB-lite"/>
    </source>
</evidence>
<feature type="region of interest" description="Disordered" evidence="4">
    <location>
        <begin position="1"/>
        <end position="23"/>
    </location>
</feature>
<dbReference type="GO" id="GO:0008270">
    <property type="term" value="F:zinc ion binding"/>
    <property type="evidence" value="ECO:0007669"/>
    <property type="project" value="InterPro"/>
</dbReference>
<evidence type="ECO:0000259" key="5">
    <source>
        <dbReference type="Pfam" id="PF14432"/>
    </source>
</evidence>
<dbReference type="Pfam" id="PF01535">
    <property type="entry name" value="PPR"/>
    <property type="match status" value="4"/>
</dbReference>
<feature type="repeat" description="PPR" evidence="3">
    <location>
        <begin position="683"/>
        <end position="713"/>
    </location>
</feature>
<evidence type="ECO:0000313" key="6">
    <source>
        <dbReference type="EMBL" id="RYR04747.1"/>
    </source>
</evidence>
<keyword evidence="7" id="KW-1185">Reference proteome</keyword>
<comment type="caution">
    <text evidence="6">The sequence shown here is derived from an EMBL/GenBank/DDBJ whole genome shotgun (WGS) entry which is preliminary data.</text>
</comment>
<feature type="repeat" description="PPR" evidence="3">
    <location>
        <begin position="379"/>
        <end position="409"/>
    </location>
</feature>
<proteinExistence type="inferred from homology"/>
<name>A0A444YS43_ARAHY</name>
<dbReference type="PROSITE" id="PS51375">
    <property type="entry name" value="PPR"/>
    <property type="match status" value="8"/>
</dbReference>
<organism evidence="6 7">
    <name type="scientific">Arachis hypogaea</name>
    <name type="common">Peanut</name>
    <dbReference type="NCBI Taxonomy" id="3818"/>
    <lineage>
        <taxon>Eukaryota</taxon>
        <taxon>Viridiplantae</taxon>
        <taxon>Streptophyta</taxon>
        <taxon>Embryophyta</taxon>
        <taxon>Tracheophyta</taxon>
        <taxon>Spermatophyta</taxon>
        <taxon>Magnoliopsida</taxon>
        <taxon>eudicotyledons</taxon>
        <taxon>Gunneridae</taxon>
        <taxon>Pentapetalae</taxon>
        <taxon>rosids</taxon>
        <taxon>fabids</taxon>
        <taxon>Fabales</taxon>
        <taxon>Fabaceae</taxon>
        <taxon>Papilionoideae</taxon>
        <taxon>50 kb inversion clade</taxon>
        <taxon>dalbergioids sensu lato</taxon>
        <taxon>Dalbergieae</taxon>
        <taxon>Pterocarpus clade</taxon>
        <taxon>Arachis</taxon>
    </lineage>
</organism>
<evidence type="ECO:0000313" key="7">
    <source>
        <dbReference type="Proteomes" id="UP000289738"/>
    </source>
</evidence>
<dbReference type="STRING" id="3818.A0A444YS43"/>
<dbReference type="PANTHER" id="PTHR47926:SF475">
    <property type="entry name" value="DYW DOMAIN-CONTAINING PROTEIN"/>
    <property type="match status" value="1"/>
</dbReference>
<sequence length="1114" mass="124161">MIQTLPPNPITGSELQPPSNLRTPPLSPLAVTARSFRRHLSNVCSALFSWIRFSSTLLKGRFGAVGVAVSVLIVKPVSVVVVVVVVGAELVFSVLFVKPLSSSPLSFPLSVSELTSLPSSPSLPFLSRRWYLYGEILIIQSNAQRNQCSYKGENLACVQRGELRRARKLFDGMPHRNTFSANMMIMGYIQSGDLATATNLFDGMDDRNAVSWTMLIGGYAQNNRFREAFGLFVEMCRHGVEPDYVTFSTLLSGFTEFDSVNEVTQVHAYVVKLGHNSAMVVSNSLLDSYCKTRSLGLACQLFEHMPMKDSVTYNALMAGYSKEGLNHEALNLFFRMQDLEFKPTEFTFATVLCCGIQLDDIEFGQQVHSLLLKTNFVWNVFVANALLDFYSKHDRVAEAQKLFNEMPELDGISYNVLITCYVWNGRFKESIELFRELHLTRFNRRQFPYATLLSMAANALNLEMGRQIHSQAIVTAAISDNMIGNSLVDMYAKCDRFGEANRIFANLALQSSVPWTALISGNVQKGHPEEGIKLFIEMQRAEKTADAATYASILKACANLASQALGKQLHSHIIRSGCLSNVFSGSALLDMYAKCGSIENALQMFQEMPVRNSVSWNALISAYAQNGDGENTLRSFEQMVHSGLKPNAVSFLSVLCACSHCGLVEEGLQYFNSMTQIYEVTPKREHYTSMVDMLCRSGRFEEAVKMMAQMPFEPDEIMWSSVLNSCRIHKNQELAKKAADQLFSMKELRDAAPYVSMANIYAEIGEWENVGKVKTAMRSRGIRKVPAYSWVEIKHKTHVFSANNKSHPQMKEITRKLDDLEKQMEKEGYKPDLSCALHNEDNELKAESLKYHSERIAIAYALISTSEGSPIVVMKNIRACTNCHAAIKAISKIVGREITALADILPKETLLWKLKLLRSASAYANSRLHAVKAQALILSSEKDELLPSKEEGERLRKLLANSELCKFADSGYFLFLEGNIDLVTVIKGTSFYCCVKKHDYVSDYIPPTPTEFKEVLNSYRLLNTLTSPVMLSTLEDGTIVKVLAGLPSEGPVIYVGRNDAGLLPDLASFDSLRVMGAVPVAATNLFKLLSSKSLILLYPGGMREALHRKVNSNM</sequence>
<dbReference type="Pfam" id="PF20431">
    <property type="entry name" value="E_motif"/>
    <property type="match status" value="1"/>
</dbReference>
<keyword evidence="2" id="KW-0677">Repeat</keyword>
<dbReference type="SUPFAM" id="SSF48452">
    <property type="entry name" value="TPR-like"/>
    <property type="match status" value="1"/>
</dbReference>
<evidence type="ECO:0000256" key="1">
    <source>
        <dbReference type="ARBA" id="ARBA00006643"/>
    </source>
</evidence>
<dbReference type="Pfam" id="PF13041">
    <property type="entry name" value="PPR_2"/>
    <property type="match status" value="4"/>
</dbReference>
<dbReference type="Gene3D" id="1.25.40.10">
    <property type="entry name" value="Tetratricopeptide repeat domain"/>
    <property type="match status" value="6"/>
</dbReference>
<dbReference type="FunFam" id="1.25.40.10:FF:001404">
    <property type="entry name" value="Putative pentatricopeptide repeat-containing protein"/>
    <property type="match status" value="1"/>
</dbReference>
<dbReference type="FunFam" id="1.25.40.10:FF:000227">
    <property type="entry name" value="Pentatricopeptide repeat-containing protein At3g13880"/>
    <property type="match status" value="1"/>
</dbReference>
<dbReference type="GO" id="GO:0003723">
    <property type="term" value="F:RNA binding"/>
    <property type="evidence" value="ECO:0007669"/>
    <property type="project" value="InterPro"/>
</dbReference>
<dbReference type="PANTHER" id="PTHR47926">
    <property type="entry name" value="PENTATRICOPEPTIDE REPEAT-CONTAINING PROTEIN"/>
    <property type="match status" value="1"/>
</dbReference>
<feature type="repeat" description="PPR" evidence="3">
    <location>
        <begin position="581"/>
        <end position="611"/>
    </location>
</feature>
<dbReference type="NCBIfam" id="TIGR00756">
    <property type="entry name" value="PPR"/>
    <property type="match status" value="4"/>
</dbReference>
<evidence type="ECO:0000256" key="3">
    <source>
        <dbReference type="PROSITE-ProRule" id="PRU00708"/>
    </source>
</evidence>
<dbReference type="InterPro" id="IPR011990">
    <property type="entry name" value="TPR-like_helical_dom_sf"/>
</dbReference>
<dbReference type="Pfam" id="PF12854">
    <property type="entry name" value="PPR_1"/>
    <property type="match status" value="1"/>
</dbReference>
<feature type="domain" description="DYW" evidence="5">
    <location>
        <begin position="828"/>
        <end position="899"/>
    </location>
</feature>